<proteinExistence type="predicted"/>
<sequence length="460" mass="48045">MNLRILGIELRRSVAPWAAVVVLAAALALLHLVSGPWAKGTALWTAQWTSMALWTRYPLIFLWPLAVGLGGLQGLRDHRSNMAELLISTPRPARHRAAALAGTTALALVSSFALLVLLGAVRVLAGDATYTHLGWLPVSLVGALALTAGSVLGMGIARTVPSALTPPALAVGAFLLTNLLRQTSDAATPTSAVPNRLSLLSPAVAEVRETLLTLSAPVHLGQTIWLLGMAVTGFVLLAAATPRARLLALTPLLAGAAVALLQFPADPRATYVLDREAATPVCDGPVCVTTARRARMEDLAAPGAEALRLLHEALGDRAPAGVRETTVPRALGDTPERSRAYVLVDFDDAVIGEARGGELTRALVAQGIAPLCRPRSDTESGTLEEAAAQSIAAAWVLGELRPLERTMHDTGQQAAVADPVWKTFMARTRAEQRQGINALHDAAVACSGDPLGALTGGATR</sequence>
<evidence type="ECO:0000313" key="3">
    <source>
        <dbReference type="Proteomes" id="UP000037084"/>
    </source>
</evidence>
<dbReference type="AlphaFoldDB" id="A0A0L8MIE7"/>
<feature type="transmembrane region" description="Helical" evidence="1">
    <location>
        <begin position="133"/>
        <end position="156"/>
    </location>
</feature>
<organism evidence="2 3">
    <name type="scientific">Streptomyces virginiae</name>
    <name type="common">Streptomyces cinnamonensis</name>
    <dbReference type="NCBI Taxonomy" id="1961"/>
    <lineage>
        <taxon>Bacteria</taxon>
        <taxon>Bacillati</taxon>
        <taxon>Actinomycetota</taxon>
        <taxon>Actinomycetes</taxon>
        <taxon>Kitasatosporales</taxon>
        <taxon>Streptomycetaceae</taxon>
        <taxon>Streptomyces</taxon>
    </lineage>
</organism>
<gene>
    <name evidence="2" type="ORF">ADK75_18600</name>
</gene>
<feature type="transmembrane region" description="Helical" evidence="1">
    <location>
        <begin position="246"/>
        <end position="265"/>
    </location>
</feature>
<feature type="transmembrane region" description="Helical" evidence="1">
    <location>
        <begin position="220"/>
        <end position="239"/>
    </location>
</feature>
<keyword evidence="1" id="KW-0472">Membrane</keyword>
<feature type="transmembrane region" description="Helical" evidence="1">
    <location>
        <begin position="163"/>
        <end position="180"/>
    </location>
</feature>
<reference evidence="3" key="1">
    <citation type="submission" date="2015-07" db="EMBL/GenBank/DDBJ databases">
        <authorList>
            <consortium name="Consortium for Microbial Forensics and Genomics (microFORGE)"/>
            <person name="Knight B.M."/>
            <person name="Roberts D.P."/>
            <person name="Lin D."/>
            <person name="Hari K."/>
            <person name="Fletcher J."/>
            <person name="Melcher U."/>
            <person name="Blagden T."/>
            <person name="Winegar R.A."/>
        </authorList>
    </citation>
    <scope>NUCLEOTIDE SEQUENCE [LARGE SCALE GENOMIC DNA]</scope>
    <source>
        <strain evidence="3">NRRL B-1447</strain>
    </source>
</reference>
<name>A0A0L8MIE7_STRVG</name>
<keyword evidence="1" id="KW-0812">Transmembrane</keyword>
<dbReference type="RefSeq" id="WP_053172314.1">
    <property type="nucleotide sequence ID" value="NZ_LGUV01000233.1"/>
</dbReference>
<accession>A0A0L8MIE7</accession>
<protein>
    <submittedName>
        <fullName evidence="2">Membrane protein</fullName>
    </submittedName>
</protein>
<feature type="transmembrane region" description="Helical" evidence="1">
    <location>
        <begin position="57"/>
        <end position="76"/>
    </location>
</feature>
<evidence type="ECO:0000256" key="1">
    <source>
        <dbReference type="SAM" id="Phobius"/>
    </source>
</evidence>
<feature type="transmembrane region" description="Helical" evidence="1">
    <location>
        <begin position="14"/>
        <end position="37"/>
    </location>
</feature>
<keyword evidence="1" id="KW-1133">Transmembrane helix</keyword>
<comment type="caution">
    <text evidence="2">The sequence shown here is derived from an EMBL/GenBank/DDBJ whole genome shotgun (WGS) entry which is preliminary data.</text>
</comment>
<dbReference type="OrthoDB" id="3416461at2"/>
<evidence type="ECO:0000313" key="2">
    <source>
        <dbReference type="EMBL" id="KOG50174.1"/>
    </source>
</evidence>
<dbReference type="PATRIC" id="fig|1961.12.peg.4231"/>
<feature type="transmembrane region" description="Helical" evidence="1">
    <location>
        <begin position="97"/>
        <end position="121"/>
    </location>
</feature>
<dbReference type="EMBL" id="LGUV01000233">
    <property type="protein sequence ID" value="KOG50174.1"/>
    <property type="molecule type" value="Genomic_DNA"/>
</dbReference>
<dbReference type="Proteomes" id="UP000037084">
    <property type="component" value="Unassembled WGS sequence"/>
</dbReference>